<name>A0A9D7DZA6_9PROT</name>
<dbReference type="PANTHER" id="PTHR43664">
    <property type="entry name" value="MONOAMINE OXIDASE-RELATED"/>
    <property type="match status" value="1"/>
</dbReference>
<proteinExistence type="predicted"/>
<dbReference type="EMBL" id="JADJEV010000003">
    <property type="protein sequence ID" value="MBK6973663.1"/>
    <property type="molecule type" value="Genomic_DNA"/>
</dbReference>
<dbReference type="SUPFAM" id="SSF54637">
    <property type="entry name" value="Thioesterase/thiol ester dehydrase-isomerase"/>
    <property type="match status" value="2"/>
</dbReference>
<dbReference type="InterPro" id="IPR052342">
    <property type="entry name" value="MCH/BMMD"/>
</dbReference>
<dbReference type="PANTHER" id="PTHR43664:SF1">
    <property type="entry name" value="BETA-METHYLMALYL-COA DEHYDRATASE"/>
    <property type="match status" value="1"/>
</dbReference>
<organism evidence="1 2">
    <name type="scientific">Candidatus Methylophosphatis roskildensis</name>
    <dbReference type="NCBI Taxonomy" id="2899263"/>
    <lineage>
        <taxon>Bacteria</taxon>
        <taxon>Pseudomonadati</taxon>
        <taxon>Pseudomonadota</taxon>
        <taxon>Betaproteobacteria</taxon>
        <taxon>Nitrosomonadales</taxon>
        <taxon>Sterolibacteriaceae</taxon>
        <taxon>Candidatus Methylophosphatis</taxon>
    </lineage>
</organism>
<dbReference type="AlphaFoldDB" id="A0A9D7DZA6"/>
<accession>A0A9D7DZA6</accession>
<evidence type="ECO:0000313" key="1">
    <source>
        <dbReference type="EMBL" id="MBK6973663.1"/>
    </source>
</evidence>
<protein>
    <submittedName>
        <fullName evidence="1">MaoC family dehydratase</fullName>
    </submittedName>
</protein>
<sequence length="395" mass="43838">MSQAIRFRPQVELAKEVKVDAAKVRHPHYGRYLEEFAPGQVFVHPRGFTFLRGRMEDFARTYLQCNPLYLNDEFARASGFSGLVASPQMVFNVVLSLGVQNDSEKAMANLGYYDAQFLRPVYAMDTIRSLTKVMDRKERGAGKPGIVTIRTLGINQNDQVVLQYQRKIMVAGRGDRPPTTPLPRSTDGLMPAFPWVEDAQVFLPEFPARLPSGLTGPNSCFEDFSVGEIIVHANGRTITDEHLALTYAVGNTHPLHFDRVFSSGLSGKMSGDPIVYGGLVFAWLEGLASRDVSDNSVWELGFTEGYHTQPSIAGDTVAALSRVLAAEDAPGELGANFGIVTFQLVGVKNVSAANAMAEYGEDLFIKENDKKDLGKEKTDEKIFEIERRLLIRRRR</sequence>
<dbReference type="Gene3D" id="3.10.129.10">
    <property type="entry name" value="Hotdog Thioesterase"/>
    <property type="match status" value="1"/>
</dbReference>
<dbReference type="InterPro" id="IPR029069">
    <property type="entry name" value="HotDog_dom_sf"/>
</dbReference>
<dbReference type="InterPro" id="IPR048274">
    <property type="entry name" value="MC_hydratase"/>
</dbReference>
<dbReference type="Pfam" id="PF19315">
    <property type="entry name" value="MC_hydratase"/>
    <property type="match status" value="1"/>
</dbReference>
<evidence type="ECO:0000313" key="2">
    <source>
        <dbReference type="Proteomes" id="UP000807785"/>
    </source>
</evidence>
<dbReference type="CDD" id="cd03451">
    <property type="entry name" value="FkbR2"/>
    <property type="match status" value="2"/>
</dbReference>
<comment type="caution">
    <text evidence="1">The sequence shown here is derived from an EMBL/GenBank/DDBJ whole genome shotgun (WGS) entry which is preliminary data.</text>
</comment>
<dbReference type="GO" id="GO:0016829">
    <property type="term" value="F:lyase activity"/>
    <property type="evidence" value="ECO:0007669"/>
    <property type="project" value="InterPro"/>
</dbReference>
<dbReference type="Proteomes" id="UP000807785">
    <property type="component" value="Unassembled WGS sequence"/>
</dbReference>
<gene>
    <name evidence="1" type="ORF">IPH26_12230</name>
</gene>
<reference evidence="1" key="1">
    <citation type="submission" date="2020-10" db="EMBL/GenBank/DDBJ databases">
        <title>Connecting structure to function with the recovery of over 1000 high-quality activated sludge metagenome-assembled genomes encoding full-length rRNA genes using long-read sequencing.</title>
        <authorList>
            <person name="Singleton C.M."/>
            <person name="Petriglieri F."/>
            <person name="Kristensen J.M."/>
            <person name="Kirkegaard R.H."/>
            <person name="Michaelsen T.Y."/>
            <person name="Andersen M.H."/>
            <person name="Karst S.M."/>
            <person name="Dueholm M.S."/>
            <person name="Nielsen P.H."/>
            <person name="Albertsen M."/>
        </authorList>
    </citation>
    <scope>NUCLEOTIDE SEQUENCE</scope>
    <source>
        <strain evidence="1">Bjer_18-Q3-R1-45_BAT3C.347</strain>
    </source>
</reference>